<name>A0A8X6P0Z7_NEPPI</name>
<accession>A0A8X6P0Z7</accession>
<evidence type="ECO:0000313" key="2">
    <source>
        <dbReference type="Proteomes" id="UP000887013"/>
    </source>
</evidence>
<proteinExistence type="predicted"/>
<evidence type="ECO:0000313" key="1">
    <source>
        <dbReference type="EMBL" id="GFT42809.1"/>
    </source>
</evidence>
<protein>
    <submittedName>
        <fullName evidence="1">Uncharacterized protein</fullName>
    </submittedName>
</protein>
<reference evidence="1" key="1">
    <citation type="submission" date="2020-08" db="EMBL/GenBank/DDBJ databases">
        <title>Multicomponent nature underlies the extraordinary mechanical properties of spider dragline silk.</title>
        <authorList>
            <person name="Kono N."/>
            <person name="Nakamura H."/>
            <person name="Mori M."/>
            <person name="Yoshida Y."/>
            <person name="Ohtoshi R."/>
            <person name="Malay A.D."/>
            <person name="Moran D.A.P."/>
            <person name="Tomita M."/>
            <person name="Numata K."/>
            <person name="Arakawa K."/>
        </authorList>
    </citation>
    <scope>NUCLEOTIDE SEQUENCE</scope>
</reference>
<organism evidence="1 2">
    <name type="scientific">Nephila pilipes</name>
    <name type="common">Giant wood spider</name>
    <name type="synonym">Nephila maculata</name>
    <dbReference type="NCBI Taxonomy" id="299642"/>
    <lineage>
        <taxon>Eukaryota</taxon>
        <taxon>Metazoa</taxon>
        <taxon>Ecdysozoa</taxon>
        <taxon>Arthropoda</taxon>
        <taxon>Chelicerata</taxon>
        <taxon>Arachnida</taxon>
        <taxon>Araneae</taxon>
        <taxon>Araneomorphae</taxon>
        <taxon>Entelegynae</taxon>
        <taxon>Araneoidea</taxon>
        <taxon>Nephilidae</taxon>
        <taxon>Nephila</taxon>
    </lineage>
</organism>
<sequence>MVGEIASISIRDSASATVLSQPLVYRMSVENWESDERLLRGRVLHVTTTSPGVGFPGRSRVKRLFRHFLETDSGTNTVSHRARPFSLLLGQLRCLQKSAISYRRAFNPSQKSYVTEQ</sequence>
<dbReference type="AlphaFoldDB" id="A0A8X6P0Z7"/>
<keyword evidence="2" id="KW-1185">Reference proteome</keyword>
<gene>
    <name evidence="1" type="ORF">NPIL_658241</name>
</gene>
<dbReference type="EMBL" id="BMAW01063989">
    <property type="protein sequence ID" value="GFT42809.1"/>
    <property type="molecule type" value="Genomic_DNA"/>
</dbReference>
<dbReference type="Proteomes" id="UP000887013">
    <property type="component" value="Unassembled WGS sequence"/>
</dbReference>
<comment type="caution">
    <text evidence="1">The sequence shown here is derived from an EMBL/GenBank/DDBJ whole genome shotgun (WGS) entry which is preliminary data.</text>
</comment>